<evidence type="ECO:0008006" key="3">
    <source>
        <dbReference type="Google" id="ProtNLM"/>
    </source>
</evidence>
<dbReference type="OrthoDB" id="5313288at2759"/>
<gene>
    <name evidence="1" type="ORF">EK21DRAFT_35642</name>
</gene>
<keyword evidence="2" id="KW-1185">Reference proteome</keyword>
<dbReference type="EMBL" id="ML978172">
    <property type="protein sequence ID" value="KAF2032553.1"/>
    <property type="molecule type" value="Genomic_DNA"/>
</dbReference>
<dbReference type="AlphaFoldDB" id="A0A9P4LNZ6"/>
<feature type="non-terminal residue" evidence="1">
    <location>
        <position position="253"/>
    </location>
</feature>
<proteinExistence type="predicted"/>
<reference evidence="1" key="1">
    <citation type="journal article" date="2020" name="Stud. Mycol.">
        <title>101 Dothideomycetes genomes: a test case for predicting lifestyles and emergence of pathogens.</title>
        <authorList>
            <person name="Haridas S."/>
            <person name="Albert R."/>
            <person name="Binder M."/>
            <person name="Bloem J."/>
            <person name="Labutti K."/>
            <person name="Salamov A."/>
            <person name="Andreopoulos B."/>
            <person name="Baker S."/>
            <person name="Barry K."/>
            <person name="Bills G."/>
            <person name="Bluhm B."/>
            <person name="Cannon C."/>
            <person name="Castanera R."/>
            <person name="Culley D."/>
            <person name="Daum C."/>
            <person name="Ezra D."/>
            <person name="Gonzalez J."/>
            <person name="Henrissat B."/>
            <person name="Kuo A."/>
            <person name="Liang C."/>
            <person name="Lipzen A."/>
            <person name="Lutzoni F."/>
            <person name="Magnuson J."/>
            <person name="Mondo S."/>
            <person name="Nolan M."/>
            <person name="Ohm R."/>
            <person name="Pangilinan J."/>
            <person name="Park H.-J."/>
            <person name="Ramirez L."/>
            <person name="Alfaro M."/>
            <person name="Sun H."/>
            <person name="Tritt A."/>
            <person name="Yoshinaga Y."/>
            <person name="Zwiers L.-H."/>
            <person name="Turgeon B."/>
            <person name="Goodwin S."/>
            <person name="Spatafora J."/>
            <person name="Crous P."/>
            <person name="Grigoriev I."/>
        </authorList>
    </citation>
    <scope>NUCLEOTIDE SEQUENCE</scope>
    <source>
        <strain evidence="1">CBS 110217</strain>
    </source>
</reference>
<comment type="caution">
    <text evidence="1">The sequence shown here is derived from an EMBL/GenBank/DDBJ whole genome shotgun (WGS) entry which is preliminary data.</text>
</comment>
<evidence type="ECO:0000313" key="2">
    <source>
        <dbReference type="Proteomes" id="UP000799777"/>
    </source>
</evidence>
<name>A0A9P4LNZ6_9PLEO</name>
<organism evidence="1 2">
    <name type="scientific">Setomelanomma holmii</name>
    <dbReference type="NCBI Taxonomy" id="210430"/>
    <lineage>
        <taxon>Eukaryota</taxon>
        <taxon>Fungi</taxon>
        <taxon>Dikarya</taxon>
        <taxon>Ascomycota</taxon>
        <taxon>Pezizomycotina</taxon>
        <taxon>Dothideomycetes</taxon>
        <taxon>Pleosporomycetidae</taxon>
        <taxon>Pleosporales</taxon>
        <taxon>Pleosporineae</taxon>
        <taxon>Phaeosphaeriaceae</taxon>
        <taxon>Setomelanomma</taxon>
    </lineage>
</organism>
<dbReference type="Proteomes" id="UP000799777">
    <property type="component" value="Unassembled WGS sequence"/>
</dbReference>
<sequence length="253" mass="28793">MPKLDELPPEILFEVLHYITITYNRCPAPPHPLNAIASTSKQLHAITEEHSRGLLKQYTHFTPPKNSKTFSCRKKWLAETCQFCRRKSQRRAILYPGITCCRLCDKQKYPKMTMTQATKDHSLSKLDLFTPNVLHPKLSPLTTGLTTVMGSACTMILERDVLARKAHVLALLGPDAEAAEAAMRRRPAAHDRILAHMEQYYCCGNGSRSSGWRRGPRLSEQALEKASKSMRTEEGRRDYVRKALEREWATMGL</sequence>
<protein>
    <recommendedName>
        <fullName evidence="3">F-box domain-containing protein</fullName>
    </recommendedName>
</protein>
<accession>A0A9P4LNZ6</accession>
<evidence type="ECO:0000313" key="1">
    <source>
        <dbReference type="EMBL" id="KAF2032553.1"/>
    </source>
</evidence>